<sequence>MAGSIIVRYAQKTYKQQRAEKQDAHGVFKELNHSVDIVPESISFMTFSTWKEAKKFAVDLRERGHHILEMVDDYKRA</sequence>
<accession>A0A382YCJ5</accession>
<name>A0A382YCJ5_9ZZZZ</name>
<organism evidence="1">
    <name type="scientific">marine metagenome</name>
    <dbReference type="NCBI Taxonomy" id="408172"/>
    <lineage>
        <taxon>unclassified sequences</taxon>
        <taxon>metagenomes</taxon>
        <taxon>ecological metagenomes</taxon>
    </lineage>
</organism>
<dbReference type="AlphaFoldDB" id="A0A382YCJ5"/>
<evidence type="ECO:0000313" key="1">
    <source>
        <dbReference type="EMBL" id="SVD80954.1"/>
    </source>
</evidence>
<dbReference type="EMBL" id="UINC01174701">
    <property type="protein sequence ID" value="SVD80954.1"/>
    <property type="molecule type" value="Genomic_DNA"/>
</dbReference>
<gene>
    <name evidence="1" type="ORF">METZ01_LOCUS433808</name>
</gene>
<reference evidence="1" key="1">
    <citation type="submission" date="2018-05" db="EMBL/GenBank/DDBJ databases">
        <authorList>
            <person name="Lanie J.A."/>
            <person name="Ng W.-L."/>
            <person name="Kazmierczak K.M."/>
            <person name="Andrzejewski T.M."/>
            <person name="Davidsen T.M."/>
            <person name="Wayne K.J."/>
            <person name="Tettelin H."/>
            <person name="Glass J.I."/>
            <person name="Rusch D."/>
            <person name="Podicherti R."/>
            <person name="Tsui H.-C.T."/>
            <person name="Winkler M.E."/>
        </authorList>
    </citation>
    <scope>NUCLEOTIDE SEQUENCE</scope>
</reference>
<protein>
    <submittedName>
        <fullName evidence="1">Uncharacterized protein</fullName>
    </submittedName>
</protein>
<proteinExistence type="predicted"/>